<organism evidence="16 17">
    <name type="scientific">Psilocybe cyanescens</name>
    <dbReference type="NCBI Taxonomy" id="93625"/>
    <lineage>
        <taxon>Eukaryota</taxon>
        <taxon>Fungi</taxon>
        <taxon>Dikarya</taxon>
        <taxon>Basidiomycota</taxon>
        <taxon>Agaricomycotina</taxon>
        <taxon>Agaricomycetes</taxon>
        <taxon>Agaricomycetidae</taxon>
        <taxon>Agaricales</taxon>
        <taxon>Agaricineae</taxon>
        <taxon>Strophariaceae</taxon>
        <taxon>Psilocybe</taxon>
    </lineage>
</organism>
<dbReference type="InParanoid" id="A0A409XZ80"/>
<keyword evidence="7" id="KW-0285">Flavoprotein</keyword>
<evidence type="ECO:0000256" key="2">
    <source>
        <dbReference type="ARBA" id="ARBA00004613"/>
    </source>
</evidence>
<dbReference type="Gene3D" id="3.30.560.10">
    <property type="entry name" value="Glucose Oxidase, domain 3"/>
    <property type="match status" value="2"/>
</dbReference>
<comment type="caution">
    <text evidence="16">The sequence shown here is derived from an EMBL/GenBank/DDBJ whole genome shotgun (WGS) entry which is preliminary data.</text>
</comment>
<comment type="cofactor">
    <cofactor evidence="1">
        <name>FAD</name>
        <dbReference type="ChEBI" id="CHEBI:57692"/>
    </cofactor>
</comment>
<keyword evidence="8" id="KW-0274">FAD</keyword>
<dbReference type="OrthoDB" id="269227at2759"/>
<dbReference type="GO" id="GO:0033718">
    <property type="term" value="F:pyranose dehydrogenase (acceptor) activity"/>
    <property type="evidence" value="ECO:0007669"/>
    <property type="project" value="UniProtKB-EC"/>
</dbReference>
<comment type="function">
    <text evidence="9">Catalyzes the single-oxidation or sequential double oxidation reaction of carbohydrates primarily at carbon-2 and/or carbon-3 with the concomitant reduction of the flavin. The enzyme exhibits a broad sugar substrate specificity, oxidizing different aldopyranoses to the corresponding C-1, C-2, C-3 or C-1,2, C-2,3 and C-3,4 (di)dehydro sugars with substrate-specific regioselectivity. Accepts only a narrow range of electron acceptors such as substituted benzoquinones and complexed metal ions and reacts extremely slowly with O(2) as acceptor. May play a role in the natural recycling of plant matter by oxidizing all major monosaccharides in lignocellulose and by reducing quinone compounds or reactive radical species generated during lignin depolymerization.</text>
</comment>
<gene>
    <name evidence="16" type="ORF">CVT25_013885</name>
</gene>
<evidence type="ECO:0000256" key="7">
    <source>
        <dbReference type="ARBA" id="ARBA00022630"/>
    </source>
</evidence>
<dbReference type="InterPro" id="IPR007867">
    <property type="entry name" value="GMC_OxRtase_C"/>
</dbReference>
<dbReference type="Pfam" id="PF00732">
    <property type="entry name" value="GMC_oxred_N"/>
    <property type="match status" value="2"/>
</dbReference>
<evidence type="ECO:0000256" key="9">
    <source>
        <dbReference type="ARBA" id="ARBA00024699"/>
    </source>
</evidence>
<evidence type="ECO:0000256" key="13">
    <source>
        <dbReference type="ARBA" id="ARBA00034050"/>
    </source>
</evidence>
<dbReference type="EC" id="1.1.99.29" evidence="5"/>
<evidence type="ECO:0000256" key="12">
    <source>
        <dbReference type="ARBA" id="ARBA00034029"/>
    </source>
</evidence>
<dbReference type="SUPFAM" id="SSF54373">
    <property type="entry name" value="FAD-linked reductases, C-terminal domain"/>
    <property type="match status" value="2"/>
</dbReference>
<reference evidence="16 17" key="1">
    <citation type="journal article" date="2018" name="Evol. Lett.">
        <title>Horizontal gene cluster transfer increased hallucinogenic mushroom diversity.</title>
        <authorList>
            <person name="Reynolds H.T."/>
            <person name="Vijayakumar V."/>
            <person name="Gluck-Thaler E."/>
            <person name="Korotkin H.B."/>
            <person name="Matheny P.B."/>
            <person name="Slot J.C."/>
        </authorList>
    </citation>
    <scope>NUCLEOTIDE SEQUENCE [LARGE SCALE GENOMIC DNA]</scope>
    <source>
        <strain evidence="16 17">2631</strain>
    </source>
</reference>
<feature type="domain" description="Glucose-methanol-choline oxidoreductase N-terminal" evidence="15">
    <location>
        <begin position="587"/>
        <end position="601"/>
    </location>
</feature>
<dbReference type="STRING" id="93625.A0A409XZ80"/>
<evidence type="ECO:0000256" key="14">
    <source>
        <dbReference type="ARBA" id="ARBA00034059"/>
    </source>
</evidence>
<evidence type="ECO:0000313" key="16">
    <source>
        <dbReference type="EMBL" id="PPQ96023.1"/>
    </source>
</evidence>
<evidence type="ECO:0000256" key="11">
    <source>
        <dbReference type="ARBA" id="ARBA00034010"/>
    </source>
</evidence>
<dbReference type="PROSITE" id="PS00624">
    <property type="entry name" value="GMC_OXRED_2"/>
    <property type="match status" value="2"/>
</dbReference>
<feature type="domain" description="Glucose-methanol-choline oxidoreductase N-terminal" evidence="15">
    <location>
        <begin position="16"/>
        <end position="30"/>
    </location>
</feature>
<dbReference type="PANTHER" id="PTHR11552:SF147">
    <property type="entry name" value="CHOLINE DEHYDROGENASE, MITOCHONDRIAL"/>
    <property type="match status" value="1"/>
</dbReference>
<dbReference type="InterPro" id="IPR012132">
    <property type="entry name" value="GMC_OxRdtase"/>
</dbReference>
<evidence type="ECO:0000256" key="3">
    <source>
        <dbReference type="ARBA" id="ARBA00010790"/>
    </source>
</evidence>
<evidence type="ECO:0000256" key="8">
    <source>
        <dbReference type="ARBA" id="ARBA00022827"/>
    </source>
</evidence>
<comment type="catalytic activity">
    <reaction evidence="14">
        <text>a pyranoside + acceptor = a pyranosid-3,4-diulose + reduced acceptor.</text>
        <dbReference type="EC" id="1.1.99.29"/>
    </reaction>
</comment>
<evidence type="ECO:0000256" key="4">
    <source>
        <dbReference type="ARBA" id="ARBA00011245"/>
    </source>
</evidence>
<accession>A0A409XZ80</accession>
<comment type="subcellular location">
    <subcellularLocation>
        <location evidence="2">Secreted</location>
    </subcellularLocation>
</comment>
<name>A0A409XZ80_PSICY</name>
<dbReference type="InterPro" id="IPR000172">
    <property type="entry name" value="GMC_OxRdtase_N"/>
</dbReference>
<comment type="catalytic activity">
    <reaction evidence="12">
        <text>pyranose + acceptor = pyranos-3-ulose + reduced acceptor.</text>
        <dbReference type="EC" id="1.1.99.29"/>
    </reaction>
</comment>
<proteinExistence type="inferred from homology"/>
<evidence type="ECO:0000256" key="1">
    <source>
        <dbReference type="ARBA" id="ARBA00001974"/>
    </source>
</evidence>
<comment type="subunit">
    <text evidence="4">Monomer.</text>
</comment>
<comment type="catalytic activity">
    <reaction evidence="13">
        <text>a pyranoside + acceptor = a pyranosid-3-ulose + reduced acceptor.</text>
        <dbReference type="EC" id="1.1.99.29"/>
    </reaction>
</comment>
<evidence type="ECO:0000256" key="6">
    <source>
        <dbReference type="ARBA" id="ARBA00022525"/>
    </source>
</evidence>
<dbReference type="SUPFAM" id="SSF51905">
    <property type="entry name" value="FAD/NAD(P)-binding domain"/>
    <property type="match status" value="2"/>
</dbReference>
<dbReference type="InterPro" id="IPR036188">
    <property type="entry name" value="FAD/NAD-bd_sf"/>
</dbReference>
<comment type="similarity">
    <text evidence="3">Belongs to the GMC oxidoreductase family.</text>
</comment>
<sequence length="875" mass="93012">GETILKASKEIIISAGPINTPQILLNSGIGDRTALENLNITSVLHLPSVGKNLTDQPVASVAYSVTSNGFWDTLNTNVTLQNIAFAEWNNSRIGPYANPFTNFLGWSRLPSNSSVIKAFGDPSAGQNTPHIELLPRTASSQASQPGLSSALALVLVSPSSRGSVMLDEADPFGKPKIDLGFFTTDFDIHAMIEAIKLAEKFYSAPAWNGYIAEQISPPANATDDQLEEYIRGSAATSYHAVGSAAMSARGASYGVVDPDLRVKGASGLRIVDASVMPFVTSAHTQAPVPLFATMKTLCSILITLAPLMLSVSGAVFQHVSQLSSTSYDFIIVGGGTAGAVVANRLSENPSFQVLLIEAGPTNTGVLNAIVPGFFENLFKSTYDWNFTTVPGAGISNRTIDYPRGFILGGCSSHNAMVYTRGSQDDYDRWAKVTADPGWSWKNLMPYILKNERWTPSANHGNGDFDPSVHGYNGNMFTTLSTSPQTIDSRILEVSKQLPDTFPFLRDMNAGTPLGLGWTQASIGNGSRSSSATAYLSEAYTSRKNLDVLLNTKVLRVRGTSNNSFNSVEISGGETILKASKEIIISAGPINTPQILLNSGIGDRTALENLNITSVLHLPSVGKNLTDQPASAVVYSVTSNGVWDTLNTNVTLQNIAFAEWSNSRTGPYANTISNFLGWSRLPSNSSVIQAFGDPSAGQNTPHIELLINTASSRASQPGLSGGVSVILVTPTSRGSVTLDEADPFGKPKIDLGFLTTDFDIRAMIEAIKLAEKFYSAPAWNGYIVEQISPPVNATDDQLEAYIRGSAGTSFHAVGSAAMSAKGASYGVVDPDLRVKGASGLRIVDASVMPFVTSAHTQAPVYAIAERAADLIKSAWK</sequence>
<dbReference type="AlphaFoldDB" id="A0A409XZ80"/>
<dbReference type="Gene3D" id="3.50.50.60">
    <property type="entry name" value="FAD/NAD(P)-binding domain"/>
    <property type="match status" value="2"/>
</dbReference>
<protein>
    <recommendedName>
        <fullName evidence="5">pyranose dehydrogenase (acceptor)</fullName>
        <ecNumber evidence="5">1.1.99.29</ecNumber>
    </recommendedName>
</protein>
<dbReference type="EMBL" id="NHYD01000002">
    <property type="protein sequence ID" value="PPQ96023.1"/>
    <property type="molecule type" value="Genomic_DNA"/>
</dbReference>
<evidence type="ECO:0000313" key="17">
    <source>
        <dbReference type="Proteomes" id="UP000283269"/>
    </source>
</evidence>
<keyword evidence="6" id="KW-0964">Secreted</keyword>
<dbReference type="GO" id="GO:0050660">
    <property type="term" value="F:flavin adenine dinucleotide binding"/>
    <property type="evidence" value="ECO:0007669"/>
    <property type="project" value="InterPro"/>
</dbReference>
<evidence type="ECO:0000256" key="10">
    <source>
        <dbReference type="ARBA" id="ARBA00033986"/>
    </source>
</evidence>
<comment type="catalytic activity">
    <reaction evidence="10">
        <text>pyranose + acceptor = pyranos-2-ulose + reduced acceptor.</text>
        <dbReference type="EC" id="1.1.99.29"/>
    </reaction>
</comment>
<dbReference type="PANTHER" id="PTHR11552">
    <property type="entry name" value="GLUCOSE-METHANOL-CHOLINE GMC OXIDOREDUCTASE"/>
    <property type="match status" value="1"/>
</dbReference>
<dbReference type="Proteomes" id="UP000283269">
    <property type="component" value="Unassembled WGS sequence"/>
</dbReference>
<comment type="catalytic activity">
    <reaction evidence="11">
        <text>pyranose + acceptor = pyranos-2,3-diulose + reduced acceptor.</text>
        <dbReference type="EC" id="1.1.99.29"/>
    </reaction>
</comment>
<feature type="non-terminal residue" evidence="16">
    <location>
        <position position="1"/>
    </location>
</feature>
<dbReference type="GO" id="GO:0005576">
    <property type="term" value="C:extracellular region"/>
    <property type="evidence" value="ECO:0007669"/>
    <property type="project" value="UniProtKB-SubCell"/>
</dbReference>
<keyword evidence="17" id="KW-1185">Reference proteome</keyword>
<evidence type="ECO:0000259" key="15">
    <source>
        <dbReference type="PROSITE" id="PS00624"/>
    </source>
</evidence>
<dbReference type="Pfam" id="PF05199">
    <property type="entry name" value="GMC_oxred_C"/>
    <property type="match status" value="2"/>
</dbReference>
<evidence type="ECO:0000256" key="5">
    <source>
        <dbReference type="ARBA" id="ARBA00013177"/>
    </source>
</evidence>